<feature type="transmembrane region" description="Helical" evidence="1">
    <location>
        <begin position="79"/>
        <end position="99"/>
    </location>
</feature>
<dbReference type="AlphaFoldDB" id="A0A1H2IEB5"/>
<keyword evidence="1" id="KW-0812">Transmembrane</keyword>
<dbReference type="RefSeq" id="WP_092235428.1">
    <property type="nucleotide sequence ID" value="NZ_FNLL01000008.1"/>
</dbReference>
<sequence>MHKLLKPLYKKIIHPLDPAFFVTRYAAKSVLACLLALFLAFFLQLPHGLYSWCIFGAFILMLSRAGSTYRERRLVAIKLILITAILVPVSTWAGGLPLLREVYVFILVFCAFFSACLGFSNMVIAMGVMVINLLAIGSPEPLLQGVFRTMAVLLGGGAAYGVSFHIWPVHPETVLRKAGVVALTDLADFFRVVTKKIQGRSLKRKVFRLQDRTTTSLRRYRQIMEAMNLDPMKELENNQGPTALYGMLIRLKTAIVGLDRNSRIHENRLLSGEVKTAFSNLAAQASIAFDKLVNLLEGTSKNRPQSLENALDHLENQLLKLGAYKRGDDMKEEFLEAWGAIHALRHLNLEMENMARLKPLEQTP</sequence>
<gene>
    <name evidence="2" type="ORF">SAMN04487931_108120</name>
</gene>
<evidence type="ECO:0000313" key="2">
    <source>
        <dbReference type="EMBL" id="SDU42424.1"/>
    </source>
</evidence>
<feature type="transmembrane region" description="Helical" evidence="1">
    <location>
        <begin position="146"/>
        <end position="167"/>
    </location>
</feature>
<evidence type="ECO:0000313" key="3">
    <source>
        <dbReference type="Proteomes" id="UP000199608"/>
    </source>
</evidence>
<keyword evidence="3" id="KW-1185">Reference proteome</keyword>
<evidence type="ECO:0000256" key="1">
    <source>
        <dbReference type="SAM" id="Phobius"/>
    </source>
</evidence>
<protein>
    <recommendedName>
        <fullName evidence="4">Fusaric acid resistance protein family protein</fullName>
    </recommendedName>
</protein>
<evidence type="ECO:0008006" key="4">
    <source>
        <dbReference type="Google" id="ProtNLM"/>
    </source>
</evidence>
<feature type="transmembrane region" description="Helical" evidence="1">
    <location>
        <begin position="49"/>
        <end position="67"/>
    </location>
</feature>
<dbReference type="Proteomes" id="UP000199608">
    <property type="component" value="Unassembled WGS sequence"/>
</dbReference>
<keyword evidence="1" id="KW-0472">Membrane</keyword>
<name>A0A1H2IEB5_9BACT</name>
<organism evidence="2 3">
    <name type="scientific">Desulfobacula phenolica</name>
    <dbReference type="NCBI Taxonomy" id="90732"/>
    <lineage>
        <taxon>Bacteria</taxon>
        <taxon>Pseudomonadati</taxon>
        <taxon>Thermodesulfobacteriota</taxon>
        <taxon>Desulfobacteria</taxon>
        <taxon>Desulfobacterales</taxon>
        <taxon>Desulfobacteraceae</taxon>
        <taxon>Desulfobacula</taxon>
    </lineage>
</organism>
<keyword evidence="1" id="KW-1133">Transmembrane helix</keyword>
<feature type="transmembrane region" description="Helical" evidence="1">
    <location>
        <begin position="21"/>
        <end position="43"/>
    </location>
</feature>
<accession>A0A1H2IEB5</accession>
<dbReference type="EMBL" id="FNLL01000008">
    <property type="protein sequence ID" value="SDU42424.1"/>
    <property type="molecule type" value="Genomic_DNA"/>
</dbReference>
<reference evidence="3" key="1">
    <citation type="submission" date="2016-10" db="EMBL/GenBank/DDBJ databases">
        <authorList>
            <person name="Varghese N."/>
            <person name="Submissions S."/>
        </authorList>
    </citation>
    <scope>NUCLEOTIDE SEQUENCE [LARGE SCALE GENOMIC DNA]</scope>
    <source>
        <strain evidence="3">DSM 3384</strain>
    </source>
</reference>
<feature type="transmembrane region" description="Helical" evidence="1">
    <location>
        <begin position="105"/>
        <end position="134"/>
    </location>
</feature>
<proteinExistence type="predicted"/>